<comment type="function">
    <text evidence="10">Catalytic subunit of the dimeric E1 enzyme, which activates NEDD8.</text>
</comment>
<dbReference type="OrthoDB" id="10255449at2759"/>
<dbReference type="FunFam" id="3.10.290.20:FF:000003">
    <property type="entry name" value="Ubiquitin-activating enzyme E1 C"/>
    <property type="match status" value="1"/>
</dbReference>
<keyword evidence="6 10" id="KW-0833">Ubl conjugation pathway</keyword>
<dbReference type="Pfam" id="PF08825">
    <property type="entry name" value="E2_bind"/>
    <property type="match status" value="1"/>
</dbReference>
<keyword evidence="5 10" id="KW-0547">Nucleotide-binding</keyword>
<dbReference type="GO" id="GO:0045116">
    <property type="term" value="P:protein neddylation"/>
    <property type="evidence" value="ECO:0007669"/>
    <property type="project" value="UniProtKB-UniRule"/>
</dbReference>
<dbReference type="SMART" id="SM01181">
    <property type="entry name" value="E2_bind"/>
    <property type="match status" value="1"/>
</dbReference>
<keyword evidence="7 10" id="KW-0067">ATP-binding</keyword>
<dbReference type="Gene3D" id="3.40.50.720">
    <property type="entry name" value="NAD(P)-binding Rossmann-like Domain"/>
    <property type="match status" value="1"/>
</dbReference>
<evidence type="ECO:0000313" key="14">
    <source>
        <dbReference type="Proteomes" id="UP000504638"/>
    </source>
</evidence>
<evidence type="ECO:0000256" key="11">
    <source>
        <dbReference type="SAM" id="MobiDB-lite"/>
    </source>
</evidence>
<accession>A0A6G1FVI6</accession>
<dbReference type="InterPro" id="IPR014929">
    <property type="entry name" value="E2-binding"/>
</dbReference>
<organism evidence="13">
    <name type="scientific">Eremomyces bilateralis CBS 781.70</name>
    <dbReference type="NCBI Taxonomy" id="1392243"/>
    <lineage>
        <taxon>Eukaryota</taxon>
        <taxon>Fungi</taxon>
        <taxon>Dikarya</taxon>
        <taxon>Ascomycota</taxon>
        <taxon>Pezizomycotina</taxon>
        <taxon>Dothideomycetes</taxon>
        <taxon>Dothideomycetes incertae sedis</taxon>
        <taxon>Eremomycetales</taxon>
        <taxon>Eremomycetaceae</taxon>
        <taxon>Eremomyces</taxon>
    </lineage>
</organism>
<evidence type="ECO:0000256" key="4">
    <source>
        <dbReference type="ARBA" id="ARBA00022598"/>
    </source>
</evidence>
<evidence type="ECO:0000313" key="13">
    <source>
        <dbReference type="EMBL" id="KAF1809659.1"/>
    </source>
</evidence>
<dbReference type="InterPro" id="IPR030468">
    <property type="entry name" value="Uba3_N"/>
</dbReference>
<dbReference type="Proteomes" id="UP000504638">
    <property type="component" value="Unplaced"/>
</dbReference>
<dbReference type="UniPathway" id="UPA00885"/>
<dbReference type="GO" id="GO:0019781">
    <property type="term" value="F:NEDD8 activating enzyme activity"/>
    <property type="evidence" value="ECO:0007669"/>
    <property type="project" value="UniProtKB-UniRule"/>
</dbReference>
<dbReference type="RefSeq" id="XP_033531290.1">
    <property type="nucleotide sequence ID" value="XM_033673966.1"/>
</dbReference>
<dbReference type="CDD" id="cd01488">
    <property type="entry name" value="Uba3_RUB"/>
    <property type="match status" value="1"/>
</dbReference>
<protein>
    <recommendedName>
        <fullName evidence="3 10">NEDD8-activating enzyme E1 catalytic subunit</fullName>
        <ecNumber evidence="8 10">6.2.1.64</ecNumber>
    </recommendedName>
</protein>
<comment type="similarity">
    <text evidence="2 10">Belongs to the ubiquitin-activating E1 family. UBA3 subfamily.</text>
</comment>
<dbReference type="EMBL" id="ML975171">
    <property type="protein sequence ID" value="KAF1809659.1"/>
    <property type="molecule type" value="Genomic_DNA"/>
</dbReference>
<reference evidence="15" key="2">
    <citation type="submission" date="2020-04" db="EMBL/GenBank/DDBJ databases">
        <authorList>
            <consortium name="NCBI Genome Project"/>
        </authorList>
    </citation>
    <scope>NUCLEOTIDE SEQUENCE</scope>
    <source>
        <strain evidence="15">CBS 781.70</strain>
    </source>
</reference>
<evidence type="ECO:0000256" key="5">
    <source>
        <dbReference type="ARBA" id="ARBA00022741"/>
    </source>
</evidence>
<evidence type="ECO:0000259" key="12">
    <source>
        <dbReference type="SMART" id="SM01181"/>
    </source>
</evidence>
<gene>
    <name evidence="13 15" type="ORF">P152DRAFT_155721</name>
</gene>
<keyword evidence="14" id="KW-1185">Reference proteome</keyword>
<reference evidence="13 15" key="1">
    <citation type="submission" date="2020-01" db="EMBL/GenBank/DDBJ databases">
        <authorList>
            <consortium name="DOE Joint Genome Institute"/>
            <person name="Haridas S."/>
            <person name="Albert R."/>
            <person name="Binder M."/>
            <person name="Bloem J."/>
            <person name="Labutti K."/>
            <person name="Salamov A."/>
            <person name="Andreopoulos B."/>
            <person name="Baker S.E."/>
            <person name="Barry K."/>
            <person name="Bills G."/>
            <person name="Bluhm B.H."/>
            <person name="Cannon C."/>
            <person name="Castanera R."/>
            <person name="Culley D.E."/>
            <person name="Daum C."/>
            <person name="Ezra D."/>
            <person name="Gonzalez J.B."/>
            <person name="Henrissat B."/>
            <person name="Kuo A."/>
            <person name="Liang C."/>
            <person name="Lipzen A."/>
            <person name="Lutzoni F."/>
            <person name="Magnuson J."/>
            <person name="Mondo S."/>
            <person name="Nolan M."/>
            <person name="Ohm R."/>
            <person name="Pangilinan J."/>
            <person name="Park H.-J."/>
            <person name="Ramirez L."/>
            <person name="Alfaro M."/>
            <person name="Sun H."/>
            <person name="Tritt A."/>
            <person name="Yoshinaga Y."/>
            <person name="Zwiers L.-H."/>
            <person name="Turgeon B.G."/>
            <person name="Goodwin S.B."/>
            <person name="Spatafora J.W."/>
            <person name="Crous P.W."/>
            <person name="Grigoriev I.V."/>
        </authorList>
    </citation>
    <scope>NUCLEOTIDE SEQUENCE</scope>
    <source>
        <strain evidence="13 15">CBS 781.70</strain>
    </source>
</reference>
<dbReference type="GO" id="GO:0005524">
    <property type="term" value="F:ATP binding"/>
    <property type="evidence" value="ECO:0007669"/>
    <property type="project" value="UniProtKB-UniRule"/>
</dbReference>
<evidence type="ECO:0000256" key="3">
    <source>
        <dbReference type="ARBA" id="ARBA00015203"/>
    </source>
</evidence>
<dbReference type="AlphaFoldDB" id="A0A6G1FVI6"/>
<reference evidence="15" key="3">
    <citation type="submission" date="2025-04" db="UniProtKB">
        <authorList>
            <consortium name="RefSeq"/>
        </authorList>
    </citation>
    <scope>IDENTIFICATION</scope>
    <source>
        <strain evidence="15">CBS 781.70</strain>
    </source>
</reference>
<dbReference type="Gene3D" id="1.10.10.520">
    <property type="entry name" value="Ubiquitin activating enzymes (Uba3). Chain: B, domain 2"/>
    <property type="match status" value="1"/>
</dbReference>
<dbReference type="EC" id="6.2.1.64" evidence="8 10"/>
<evidence type="ECO:0000256" key="9">
    <source>
        <dbReference type="ARBA" id="ARBA00024626"/>
    </source>
</evidence>
<dbReference type="SUPFAM" id="SSF69572">
    <property type="entry name" value="Activating enzymes of the ubiquitin-like proteins"/>
    <property type="match status" value="1"/>
</dbReference>
<evidence type="ECO:0000256" key="10">
    <source>
        <dbReference type="RuleBase" id="RU368009"/>
    </source>
</evidence>
<dbReference type="Gene3D" id="3.10.290.20">
    <property type="entry name" value="Ubiquitin-like 2 activating enzyme e1b. Chain: B, domain 3"/>
    <property type="match status" value="1"/>
</dbReference>
<evidence type="ECO:0000256" key="8">
    <source>
        <dbReference type="ARBA" id="ARBA00023624"/>
    </source>
</evidence>
<dbReference type="Pfam" id="PF00899">
    <property type="entry name" value="ThiF"/>
    <property type="match status" value="1"/>
</dbReference>
<dbReference type="PANTHER" id="PTHR10953">
    <property type="entry name" value="UBIQUITIN-ACTIVATING ENZYME E1"/>
    <property type="match status" value="1"/>
</dbReference>
<dbReference type="InterPro" id="IPR035985">
    <property type="entry name" value="Ubiquitin-activating_enz"/>
</dbReference>
<name>A0A6G1FVI6_9PEZI</name>
<evidence type="ECO:0000256" key="2">
    <source>
        <dbReference type="ARBA" id="ARBA00006310"/>
    </source>
</evidence>
<evidence type="ECO:0000256" key="1">
    <source>
        <dbReference type="ARBA" id="ARBA00005032"/>
    </source>
</evidence>
<dbReference type="GO" id="GO:0005634">
    <property type="term" value="C:nucleus"/>
    <property type="evidence" value="ECO:0007669"/>
    <property type="project" value="TreeGrafter"/>
</dbReference>
<evidence type="ECO:0000256" key="6">
    <source>
        <dbReference type="ARBA" id="ARBA00022786"/>
    </source>
</evidence>
<dbReference type="FunFam" id="1.10.10.520:FF:000001">
    <property type="entry name" value="NEDD8-activating enzyme E1 catalytic subunit"/>
    <property type="match status" value="1"/>
</dbReference>
<feature type="region of interest" description="Disordered" evidence="11">
    <location>
        <begin position="369"/>
        <end position="393"/>
    </location>
</feature>
<dbReference type="PANTHER" id="PTHR10953:SF6">
    <property type="entry name" value="NEDD8-ACTIVATING ENZYME E1 CATALYTIC SUBUNIT"/>
    <property type="match status" value="1"/>
</dbReference>
<comment type="catalytic activity">
    <reaction evidence="9 10">
        <text>ATP + [NEDD8 protein] + [E1 NEDD8-activating enzyme]-L-cysteine = AMP + diphosphate + [E1 NEDD8-activating enzyme]-S-[NEDD8 protein]-yl-L-cysteine.</text>
        <dbReference type="EC" id="6.2.1.64"/>
    </reaction>
</comment>
<feature type="domain" description="E2 binding" evidence="12">
    <location>
        <begin position="347"/>
        <end position="430"/>
    </location>
</feature>
<dbReference type="InterPro" id="IPR045886">
    <property type="entry name" value="ThiF/MoeB/HesA"/>
</dbReference>
<dbReference type="GO" id="GO:0005737">
    <property type="term" value="C:cytoplasm"/>
    <property type="evidence" value="ECO:0007669"/>
    <property type="project" value="TreeGrafter"/>
</dbReference>
<sequence length="432" mass="48150">MGTRPIHNDGKEHLKRIVTRPGPFTSSAAALGLETLETLERLKVLVIGAGGLGCELLKNLALSGFKDIHVIDMDIIDVSNLNRQFLFRHADVGKPKCDVAAKFVERRVPGVKITPYYGKIQDKDENYYMQFNVIICGLDSIEARRWINATVVGMVDENNPDSYKPLIDGGTEGFKGQAKVVLPTMTSCLECQLDMHAPRVQVPLCTLATVPRQPEHCIEWAHIIAWEEERKGDMLDTDDPDHISWLYRRALNRAQEFNISGVTYSLTQGVVKNIIPAIASTNAIVAASCCNEALKIATACNPCLGNLEDEEANTYMMYTGDDGIYTFTFRHEKKDDCPVCGTLAKELNVNETNTLAEFLEDLAARPETQIKKPTIRTNDKSLYYPSPPSLEEQTRPNLLKRLTDLVEDGEEMAVTDSDGSITFKFKLVFSSK</sequence>
<evidence type="ECO:0000256" key="7">
    <source>
        <dbReference type="ARBA" id="ARBA00022840"/>
    </source>
</evidence>
<evidence type="ECO:0000313" key="15">
    <source>
        <dbReference type="RefSeq" id="XP_033531290.1"/>
    </source>
</evidence>
<keyword evidence="4 10" id="KW-0436">Ligase</keyword>
<comment type="pathway">
    <text evidence="1 10">Protein modification; protein neddylation.</text>
</comment>
<proteinExistence type="inferred from homology"/>
<dbReference type="GeneID" id="54414536"/>
<dbReference type="InterPro" id="IPR000594">
    <property type="entry name" value="ThiF_NAD_FAD-bd"/>
</dbReference>
<dbReference type="InterPro" id="IPR023318">
    <property type="entry name" value="Ub_act_enz_dom_a_sf"/>
</dbReference>